<evidence type="ECO:0008006" key="3">
    <source>
        <dbReference type="Google" id="ProtNLM"/>
    </source>
</evidence>
<dbReference type="EMBL" id="UZAD01000336">
    <property type="protein sequence ID" value="VDN83569.1"/>
    <property type="molecule type" value="Genomic_DNA"/>
</dbReference>
<evidence type="ECO:0000313" key="2">
    <source>
        <dbReference type="Proteomes" id="UP000278627"/>
    </source>
</evidence>
<keyword evidence="2" id="KW-1185">Reference proteome</keyword>
<accession>A0A3P7QK16</accession>
<dbReference type="Proteomes" id="UP000278627">
    <property type="component" value="Unassembled WGS sequence"/>
</dbReference>
<name>A0A3P7QK16_BRUPA</name>
<dbReference type="AlphaFoldDB" id="A0A3P7QK16"/>
<proteinExistence type="predicted"/>
<evidence type="ECO:0000313" key="1">
    <source>
        <dbReference type="EMBL" id="VDN83569.1"/>
    </source>
</evidence>
<reference evidence="1 2" key="1">
    <citation type="submission" date="2018-11" db="EMBL/GenBank/DDBJ databases">
        <authorList>
            <consortium name="Pathogen Informatics"/>
        </authorList>
    </citation>
    <scope>NUCLEOTIDE SEQUENCE [LARGE SCALE GENOMIC DNA]</scope>
</reference>
<gene>
    <name evidence="1" type="ORF">BPAG_LOCUS2383</name>
</gene>
<protein>
    <recommendedName>
        <fullName evidence="3">PTPRJ transmembrane domain-containing protein</fullName>
    </recommendedName>
</protein>
<organism evidence="1 2">
    <name type="scientific">Brugia pahangi</name>
    <name type="common">Filarial nematode worm</name>
    <dbReference type="NCBI Taxonomy" id="6280"/>
    <lineage>
        <taxon>Eukaryota</taxon>
        <taxon>Metazoa</taxon>
        <taxon>Ecdysozoa</taxon>
        <taxon>Nematoda</taxon>
        <taxon>Chromadorea</taxon>
        <taxon>Rhabditida</taxon>
        <taxon>Spirurina</taxon>
        <taxon>Spiruromorpha</taxon>
        <taxon>Filarioidea</taxon>
        <taxon>Onchocercidae</taxon>
        <taxon>Brugia</taxon>
    </lineage>
</organism>
<sequence>MQIIGADGTCNDIEVDTICNGPLKPATSYRFKLRLYTSPDMWTDSEYSEIATTNEETMKLCLLYLLSGKRCREKI</sequence>